<feature type="repeat" description="PPR" evidence="2">
    <location>
        <begin position="274"/>
        <end position="308"/>
    </location>
</feature>
<dbReference type="PROSITE" id="PS51375">
    <property type="entry name" value="PPR"/>
    <property type="match status" value="4"/>
</dbReference>
<feature type="repeat" description="PPR" evidence="2">
    <location>
        <begin position="205"/>
        <end position="239"/>
    </location>
</feature>
<sequence length="427" mass="47901">MSSSIALRQARHLTTAAAAAAESASAATISISKAKSKLKAEHDPDKALEIYSSVSDRYISPLSSRYAQEYIVKRLAKSHRFSDIENFLESHKNSPKITQEPFLSSIIRSYGVARMFDHALKIYHQMDDLGTPRSAISFNVLLSACMHSKLYDRVAQLFDEIPVKYGFLPDKVSYGVLIRSYCEMGLPEMAMERFKEMEEKGVEITAVAFTTILHSFYKKGKSDEAERVWNEMVSRGCGPDVGAYNVKIMNIQGSKPEGVKALIEEMSNAGLKPDTISYNYLMTCYCKNQLMDEAQKVYEDLKTNGCNPNAATFRTLIFYLCKKGRFETGYKVFRESVSVHKIPDFITLKYLVEGLVKKSRWRDAKGMSRTVKKKFPPNLVKAWIKLEEDLGLAKVEASDNAKVEASDNAKVEASDNAKVEASDNGVQ</sequence>
<evidence type="ECO:0000256" key="2">
    <source>
        <dbReference type="PROSITE-ProRule" id="PRU00708"/>
    </source>
</evidence>
<dbReference type="Gene3D" id="1.25.40.10">
    <property type="entry name" value="Tetratricopeptide repeat domain"/>
    <property type="match status" value="3"/>
</dbReference>
<dbReference type="PANTHER" id="PTHR47931:SF3">
    <property type="entry name" value="PENTATRICOPEPTIDE REPEAT-CONTAINING PROTEIN, MITOCHONDRIAL"/>
    <property type="match status" value="1"/>
</dbReference>
<reference evidence="4" key="1">
    <citation type="journal article" date="2008" name="Genetics">
        <title>Sequencing and comparative analysis of a conserved syntenic segment in the solanaceae.</title>
        <authorList>
            <person name="Wang Y."/>
            <person name="Diehl A."/>
            <person name="Wu F."/>
            <person name="Vrebalov J."/>
            <person name="Giovannoni J."/>
            <person name="Siepel A."/>
            <person name="Tanksley S.D."/>
        </authorList>
    </citation>
    <scope>NUCLEOTIDE SEQUENCE</scope>
</reference>
<dbReference type="InterPro" id="IPR011990">
    <property type="entry name" value="TPR-like_helical_dom_sf"/>
</dbReference>
<dbReference type="SMR" id="A9XLC9"/>
<gene>
    <name evidence="4" type="ORF">8.EGGPLANT.3</name>
</gene>
<evidence type="ECO:0000256" key="1">
    <source>
        <dbReference type="ARBA" id="ARBA00022737"/>
    </source>
</evidence>
<evidence type="ECO:0000313" key="4">
    <source>
        <dbReference type="EMBL" id="ABU45173.1"/>
    </source>
</evidence>
<organism evidence="4">
    <name type="scientific">Solanum melongena</name>
    <name type="common">Eggplant</name>
    <name type="synonym">Aubergine</name>
    <dbReference type="NCBI Taxonomy" id="223891"/>
    <lineage>
        <taxon>Eukaryota</taxon>
        <taxon>Viridiplantae</taxon>
        <taxon>Streptophyta</taxon>
        <taxon>Embryophyta</taxon>
        <taxon>Tracheophyta</taxon>
        <taxon>Spermatophyta</taxon>
        <taxon>Magnoliopsida</taxon>
        <taxon>eudicotyledons</taxon>
        <taxon>Gunneridae</taxon>
        <taxon>Pentapetalae</taxon>
        <taxon>asterids</taxon>
        <taxon>lamiids</taxon>
        <taxon>Solanales</taxon>
        <taxon>Solanaceae</taxon>
        <taxon>Solanoideae</taxon>
        <taxon>Solaneae</taxon>
        <taxon>Solanum</taxon>
    </lineage>
</organism>
<proteinExistence type="predicted"/>
<dbReference type="NCBIfam" id="TIGR00756">
    <property type="entry name" value="PPR"/>
    <property type="match status" value="5"/>
</dbReference>
<name>A9XLC9_SOLME</name>
<dbReference type="InterPro" id="IPR002885">
    <property type="entry name" value="PPR_rpt"/>
</dbReference>
<feature type="repeat" description="PPR" evidence="2">
    <location>
        <begin position="309"/>
        <end position="343"/>
    </location>
</feature>
<dbReference type="Pfam" id="PF01535">
    <property type="entry name" value="PPR"/>
    <property type="match status" value="3"/>
</dbReference>
<dbReference type="PANTHER" id="PTHR47931">
    <property type="entry name" value="OS01G0228400 PROTEIN"/>
    <property type="match status" value="1"/>
</dbReference>
<dbReference type="EMBL" id="EF517791">
    <property type="protein sequence ID" value="ABU45173.1"/>
    <property type="molecule type" value="Genomic_DNA"/>
</dbReference>
<feature type="repeat" description="PPR" evidence="2">
    <location>
        <begin position="170"/>
        <end position="204"/>
    </location>
</feature>
<evidence type="ECO:0008006" key="5">
    <source>
        <dbReference type="Google" id="ProtNLM"/>
    </source>
</evidence>
<evidence type="ECO:0000256" key="3">
    <source>
        <dbReference type="SAM" id="MobiDB-lite"/>
    </source>
</evidence>
<keyword evidence="1" id="KW-0677">Repeat</keyword>
<feature type="compositionally biased region" description="Basic and acidic residues" evidence="3">
    <location>
        <begin position="406"/>
        <end position="421"/>
    </location>
</feature>
<protein>
    <recommendedName>
        <fullName evidence="5">Pentatricopeptide repeat-containing protein</fullName>
    </recommendedName>
</protein>
<feature type="region of interest" description="Disordered" evidence="3">
    <location>
        <begin position="406"/>
        <end position="427"/>
    </location>
</feature>
<dbReference type="AlphaFoldDB" id="A9XLC9"/>
<dbReference type="Pfam" id="PF13041">
    <property type="entry name" value="PPR_2"/>
    <property type="match status" value="2"/>
</dbReference>
<accession>A9XLC9</accession>